<dbReference type="SUPFAM" id="SSF48208">
    <property type="entry name" value="Six-hairpin glycosidases"/>
    <property type="match status" value="1"/>
</dbReference>
<dbReference type="RefSeq" id="WP_143937445.1">
    <property type="nucleotide sequence ID" value="NZ_VKKG01000002.1"/>
</dbReference>
<name>A0A553K1I2_9ACTN</name>
<keyword evidence="1" id="KW-0378">Hydrolase</keyword>
<organism evidence="2 3">
    <name type="scientific">Tessaracoccus rhinocerotis</name>
    <dbReference type="NCBI Taxonomy" id="1689449"/>
    <lineage>
        <taxon>Bacteria</taxon>
        <taxon>Bacillati</taxon>
        <taxon>Actinomycetota</taxon>
        <taxon>Actinomycetes</taxon>
        <taxon>Propionibacteriales</taxon>
        <taxon>Propionibacteriaceae</taxon>
        <taxon>Tessaracoccus</taxon>
    </lineage>
</organism>
<keyword evidence="3" id="KW-1185">Reference proteome</keyword>
<dbReference type="EMBL" id="VKKG01000002">
    <property type="protein sequence ID" value="TRY18549.1"/>
    <property type="molecule type" value="Genomic_DNA"/>
</dbReference>
<dbReference type="Proteomes" id="UP000317638">
    <property type="component" value="Unassembled WGS sequence"/>
</dbReference>
<evidence type="ECO:0000313" key="3">
    <source>
        <dbReference type="Proteomes" id="UP000317638"/>
    </source>
</evidence>
<proteinExistence type="predicted"/>
<evidence type="ECO:0000313" key="2">
    <source>
        <dbReference type="EMBL" id="TRY18549.1"/>
    </source>
</evidence>
<dbReference type="PANTHER" id="PTHR33886:SF8">
    <property type="entry name" value="UNSATURATED RHAMNOGALACTURONAN HYDROLASE (EUROFUNG)"/>
    <property type="match status" value="1"/>
</dbReference>
<gene>
    <name evidence="2" type="ORF">FOJ82_05315</name>
</gene>
<dbReference type="InterPro" id="IPR008928">
    <property type="entry name" value="6-hairpin_glycosidase_sf"/>
</dbReference>
<dbReference type="InterPro" id="IPR012341">
    <property type="entry name" value="6hp_glycosidase-like_sf"/>
</dbReference>
<protein>
    <recommendedName>
        <fullName evidence="4">Glycoside hydrolase family 88 protein</fullName>
    </recommendedName>
</protein>
<dbReference type="Pfam" id="PF07470">
    <property type="entry name" value="Glyco_hydro_88"/>
    <property type="match status" value="1"/>
</dbReference>
<accession>A0A553K1I2</accession>
<dbReference type="Gene3D" id="1.50.10.10">
    <property type="match status" value="1"/>
</dbReference>
<sequence>MTALEVAVELCDDIAAIHRDRRVLPWMWGPALLGFALAKLDEHLGEDRYLSCLERYGDHYLANPPSITYSDHVAPALVTWTLERKGMDRFAPLTARAVDYIRNAPRAVDDAVNHLGRSPWNWIYPRSVWVDSLMMFSVFPAMYGRIEGDRYLLDVAARQPAQYARRMFDEESGLWHHAYWVRFGPFPNVFWGRGNGWVVAALPMILDQLPDDHPEREQILGLLGRTSAALLPLQSEDGTWKTVLKDRRRWFKSRGGYRELSATALVASGWLHGVRVGYLGEEYLDPAQRALAAVTGAVRRRGGHVELPEISGPTIPLPFAPRLGYLMTPKGSNHPYGVAAFVLAAINQDLLERA</sequence>
<dbReference type="InterPro" id="IPR052043">
    <property type="entry name" value="PolySaccharide_Degr_Enz"/>
</dbReference>
<reference evidence="2 3" key="1">
    <citation type="submission" date="2019-07" db="EMBL/GenBank/DDBJ databases">
        <authorList>
            <person name="Zhou L.-Y."/>
        </authorList>
    </citation>
    <scope>NUCLEOTIDE SEQUENCE [LARGE SCALE GENOMIC DNA]</scope>
    <source>
        <strain evidence="2 3">YIM 101269</strain>
    </source>
</reference>
<dbReference type="PANTHER" id="PTHR33886">
    <property type="entry name" value="UNSATURATED RHAMNOGALACTURONAN HYDROLASE (EUROFUNG)"/>
    <property type="match status" value="1"/>
</dbReference>
<evidence type="ECO:0008006" key="4">
    <source>
        <dbReference type="Google" id="ProtNLM"/>
    </source>
</evidence>
<dbReference type="AlphaFoldDB" id="A0A553K1I2"/>
<comment type="caution">
    <text evidence="2">The sequence shown here is derived from an EMBL/GenBank/DDBJ whole genome shotgun (WGS) entry which is preliminary data.</text>
</comment>
<evidence type="ECO:0000256" key="1">
    <source>
        <dbReference type="ARBA" id="ARBA00022801"/>
    </source>
</evidence>
<dbReference type="GO" id="GO:0016787">
    <property type="term" value="F:hydrolase activity"/>
    <property type="evidence" value="ECO:0007669"/>
    <property type="project" value="UniProtKB-KW"/>
</dbReference>
<dbReference type="InterPro" id="IPR010905">
    <property type="entry name" value="Glyco_hydro_88"/>
</dbReference>
<dbReference type="GO" id="GO:0005975">
    <property type="term" value="P:carbohydrate metabolic process"/>
    <property type="evidence" value="ECO:0007669"/>
    <property type="project" value="InterPro"/>
</dbReference>
<dbReference type="OrthoDB" id="258246at2"/>